<accession>A0AAV7HIH3</accession>
<protein>
    <submittedName>
        <fullName evidence="1">Uncharacterized protein</fullName>
    </submittedName>
</protein>
<evidence type="ECO:0000313" key="1">
    <source>
        <dbReference type="EMBL" id="KAH0468796.1"/>
    </source>
</evidence>
<reference evidence="1 2" key="1">
    <citation type="journal article" date="2021" name="Hortic Res">
        <title>Chromosome-scale assembly of the Dendrobium chrysotoxum genome enhances the understanding of orchid evolution.</title>
        <authorList>
            <person name="Zhang Y."/>
            <person name="Zhang G.Q."/>
            <person name="Zhang D."/>
            <person name="Liu X.D."/>
            <person name="Xu X.Y."/>
            <person name="Sun W.H."/>
            <person name="Yu X."/>
            <person name="Zhu X."/>
            <person name="Wang Z.W."/>
            <person name="Zhao X."/>
            <person name="Zhong W.Y."/>
            <person name="Chen H."/>
            <person name="Yin W.L."/>
            <person name="Huang T."/>
            <person name="Niu S.C."/>
            <person name="Liu Z.J."/>
        </authorList>
    </citation>
    <scope>NUCLEOTIDE SEQUENCE [LARGE SCALE GENOMIC DNA]</scope>
    <source>
        <strain evidence="1">Lindl</strain>
    </source>
</reference>
<comment type="caution">
    <text evidence="1">The sequence shown here is derived from an EMBL/GenBank/DDBJ whole genome shotgun (WGS) entry which is preliminary data.</text>
</comment>
<sequence>MYWTMMSDSQIGLPWWIRTGIFLCTGFDFSRSSLFSPRIRFFSSLYSYSTSFSANAILVRTPKGLTQKSSSFTSFSDAIALSARPLWLSHSRKCLEIATKARCSMECVLNVGGSGCKHNFYLATIFDTFLHLEAAFYSSFKKGVTLRFS</sequence>
<dbReference type="EMBL" id="JAGFBR010000003">
    <property type="protein sequence ID" value="KAH0468796.1"/>
    <property type="molecule type" value="Genomic_DNA"/>
</dbReference>
<evidence type="ECO:0000313" key="2">
    <source>
        <dbReference type="Proteomes" id="UP000775213"/>
    </source>
</evidence>
<proteinExistence type="predicted"/>
<keyword evidence="2" id="KW-1185">Reference proteome</keyword>
<dbReference type="Proteomes" id="UP000775213">
    <property type="component" value="Unassembled WGS sequence"/>
</dbReference>
<dbReference type="AlphaFoldDB" id="A0AAV7HIH3"/>
<gene>
    <name evidence="1" type="ORF">IEQ34_002028</name>
</gene>
<organism evidence="1 2">
    <name type="scientific">Dendrobium chrysotoxum</name>
    <name type="common">Orchid</name>
    <dbReference type="NCBI Taxonomy" id="161865"/>
    <lineage>
        <taxon>Eukaryota</taxon>
        <taxon>Viridiplantae</taxon>
        <taxon>Streptophyta</taxon>
        <taxon>Embryophyta</taxon>
        <taxon>Tracheophyta</taxon>
        <taxon>Spermatophyta</taxon>
        <taxon>Magnoliopsida</taxon>
        <taxon>Liliopsida</taxon>
        <taxon>Asparagales</taxon>
        <taxon>Orchidaceae</taxon>
        <taxon>Epidendroideae</taxon>
        <taxon>Malaxideae</taxon>
        <taxon>Dendrobiinae</taxon>
        <taxon>Dendrobium</taxon>
    </lineage>
</organism>
<name>A0AAV7HIH3_DENCH</name>